<dbReference type="Proteomes" id="UP000706580">
    <property type="component" value="Unassembled WGS sequence"/>
</dbReference>
<dbReference type="RefSeq" id="WP_223074466.1">
    <property type="nucleotide sequence ID" value="NZ_JADMNK010000003.1"/>
</dbReference>
<gene>
    <name evidence="1" type="ORF">ITX56_08690</name>
</gene>
<name>A0ABS7RUB7_9ENTR</name>
<protein>
    <recommendedName>
        <fullName evidence="3">Hemolysin</fullName>
    </recommendedName>
</protein>
<evidence type="ECO:0008006" key="3">
    <source>
        <dbReference type="Google" id="ProtNLM"/>
    </source>
</evidence>
<dbReference type="EMBL" id="JADMNK010000003">
    <property type="protein sequence ID" value="MBZ0057895.1"/>
    <property type="molecule type" value="Genomic_DNA"/>
</dbReference>
<reference evidence="1 2" key="1">
    <citation type="submission" date="2020-11" db="EMBL/GenBank/DDBJ databases">
        <title>Draft Genome of Enterobacter sp. strain EMC7.</title>
        <authorList>
            <person name="Barman P."/>
            <person name="Sinha S."/>
            <person name="Sen S."/>
            <person name="Chakraborty R."/>
        </authorList>
    </citation>
    <scope>NUCLEOTIDE SEQUENCE [LARGE SCALE GENOMIC DNA]</scope>
    <source>
        <strain evidence="1 2">EMC7</strain>
    </source>
</reference>
<organism evidence="1 2">
    <name type="scientific">Leclercia barmai</name>
    <dbReference type="NCBI Taxonomy" id="2785629"/>
    <lineage>
        <taxon>Bacteria</taxon>
        <taxon>Pseudomonadati</taxon>
        <taxon>Pseudomonadota</taxon>
        <taxon>Gammaproteobacteria</taxon>
        <taxon>Enterobacterales</taxon>
        <taxon>Enterobacteriaceae</taxon>
        <taxon>Leclercia</taxon>
    </lineage>
</organism>
<evidence type="ECO:0000313" key="2">
    <source>
        <dbReference type="Proteomes" id="UP000706580"/>
    </source>
</evidence>
<evidence type="ECO:0000313" key="1">
    <source>
        <dbReference type="EMBL" id="MBZ0057895.1"/>
    </source>
</evidence>
<proteinExistence type="predicted"/>
<accession>A0ABS7RUB7</accession>
<keyword evidence="2" id="KW-1185">Reference proteome</keyword>
<sequence length="96" mass="9913">MKELTIVEMEYVGGAGWLQDGLASLGGKIGEKAWSMGSDLLTVELPLFGTINLATVAPDLGKNLGTSVGKTVGGTIESTLANLPVVGNLLNKWLGN</sequence>
<comment type="caution">
    <text evidence="1">The sequence shown here is derived from an EMBL/GenBank/DDBJ whole genome shotgun (WGS) entry which is preliminary data.</text>
</comment>